<dbReference type="Gene3D" id="3.90.850.10">
    <property type="entry name" value="Fumarylacetoacetase-like, C-terminal domain"/>
    <property type="match status" value="1"/>
</dbReference>
<feature type="domain" description="Fumarylacetoacetase-like C-terminal" evidence="3">
    <location>
        <begin position="87"/>
        <end position="297"/>
    </location>
</feature>
<evidence type="ECO:0000256" key="1">
    <source>
        <dbReference type="ARBA" id="ARBA00010211"/>
    </source>
</evidence>
<dbReference type="InterPro" id="IPR036663">
    <property type="entry name" value="Fumarylacetoacetase_C_sf"/>
</dbReference>
<dbReference type="RefSeq" id="WP_054373367.1">
    <property type="nucleotide sequence ID" value="NZ_AZYO01000038.1"/>
</dbReference>
<comment type="caution">
    <text evidence="4">The sequence shown here is derived from an EMBL/GenBank/DDBJ whole genome shotgun (WGS) entry which is preliminary data.</text>
</comment>
<dbReference type="Proteomes" id="UP000037712">
    <property type="component" value="Unassembled WGS sequence"/>
</dbReference>
<reference evidence="4 5" key="1">
    <citation type="journal article" date="2015" name="Genome Announc.">
        <title>Draft Genome Sequence of Rhodococcus rhodochrous Strain KG-21, a Soil Isolate from Oil Fields of Krishna-Godavari Basin, India.</title>
        <authorList>
            <person name="Dawar C."/>
            <person name="Aggarwal R.K."/>
        </authorList>
    </citation>
    <scope>NUCLEOTIDE SEQUENCE [LARGE SCALE GENOMIC DNA]</scope>
    <source>
        <strain evidence="4 5">KG-21</strain>
    </source>
</reference>
<dbReference type="EMBL" id="AZYO01000038">
    <property type="protein sequence ID" value="KOS55409.1"/>
    <property type="molecule type" value="Genomic_DNA"/>
</dbReference>
<dbReference type="FunFam" id="3.90.850.10:FF:000002">
    <property type="entry name" value="2-hydroxyhepta-2,4-diene-1,7-dioate isomerase"/>
    <property type="match status" value="1"/>
</dbReference>
<dbReference type="PATRIC" id="fig|1441923.3.peg.3289"/>
<dbReference type="InterPro" id="IPR011234">
    <property type="entry name" value="Fumarylacetoacetase-like_C"/>
</dbReference>
<evidence type="ECO:0000259" key="3">
    <source>
        <dbReference type="Pfam" id="PF01557"/>
    </source>
</evidence>
<proteinExistence type="inferred from homology"/>
<dbReference type="Pfam" id="PF01557">
    <property type="entry name" value="FAA_hydrolase"/>
    <property type="match status" value="1"/>
</dbReference>
<dbReference type="PANTHER" id="PTHR42796:SF4">
    <property type="entry name" value="FUMARYLACETOACETATE HYDROLASE DOMAIN-CONTAINING PROTEIN 2A"/>
    <property type="match status" value="1"/>
</dbReference>
<evidence type="ECO:0000313" key="4">
    <source>
        <dbReference type="EMBL" id="KOS55409.1"/>
    </source>
</evidence>
<dbReference type="GO" id="GO:0019752">
    <property type="term" value="P:carboxylic acid metabolic process"/>
    <property type="evidence" value="ECO:0007669"/>
    <property type="project" value="UniProtKB-ARBA"/>
</dbReference>
<dbReference type="SUPFAM" id="SSF56529">
    <property type="entry name" value="FAH"/>
    <property type="match status" value="1"/>
</dbReference>
<name>A0A0M8PMU9_RHORH</name>
<reference evidence="5" key="2">
    <citation type="submission" date="2015-01" db="EMBL/GenBank/DDBJ databases">
        <title>Draft genome sequence of potential hydrocarbon metabolising strain of Rhodococcus rhodochrous.</title>
        <authorList>
            <person name="Aggarwal R.K."/>
            <person name="Dawar C."/>
        </authorList>
    </citation>
    <scope>NUCLEOTIDE SEQUENCE [LARGE SCALE GENOMIC DNA]</scope>
    <source>
        <strain evidence="5">KG-21</strain>
    </source>
</reference>
<comment type="similarity">
    <text evidence="1">Belongs to the FAH family.</text>
</comment>
<dbReference type="InterPro" id="IPR051121">
    <property type="entry name" value="FAH"/>
</dbReference>
<dbReference type="PANTHER" id="PTHR42796">
    <property type="entry name" value="FUMARYLACETOACETATE HYDROLASE DOMAIN-CONTAINING PROTEIN 2A-RELATED"/>
    <property type="match status" value="1"/>
</dbReference>
<dbReference type="GO" id="GO:0016853">
    <property type="term" value="F:isomerase activity"/>
    <property type="evidence" value="ECO:0007669"/>
    <property type="project" value="UniProtKB-ARBA"/>
</dbReference>
<gene>
    <name evidence="4" type="ORF">Z051_15005</name>
</gene>
<protein>
    <recommendedName>
        <fullName evidence="3">Fumarylacetoacetase-like C-terminal domain-containing protein</fullName>
    </recommendedName>
</protein>
<evidence type="ECO:0000313" key="5">
    <source>
        <dbReference type="Proteomes" id="UP000037712"/>
    </source>
</evidence>
<keyword evidence="2" id="KW-0479">Metal-binding</keyword>
<accession>A0A0M8PMU9</accession>
<dbReference type="GO" id="GO:0046872">
    <property type="term" value="F:metal ion binding"/>
    <property type="evidence" value="ECO:0007669"/>
    <property type="project" value="UniProtKB-KW"/>
</dbReference>
<sequence length="301" mass="32308">MRLCSFLSGEFAHAGVVGVDDSVLDVTRIVEARGDDLPRTVAGWVELGSAGIDRLRRLCAESSSEHVVGDVGDLTLLAPMGRLARNVICVGANYREHIEESVRAVGEIDVPDAPVYFTKDVRSVCGPFDDISWDPGVSTQLDWEVELAVVIGRAGRNIRPADALGHVFGYAVFNDVSARDVQLSRNQWWKGKSIEGSSPFGPFLVTSDEIADPQDLELTCCVDGVEMQRSTTKLMIHNVAALIADLSRTLTLEPGDVISTGTPAGVGLARTPPQWLVPGSVLESEITGLGRQCNRVVEAGV</sequence>
<evidence type="ECO:0000256" key="2">
    <source>
        <dbReference type="ARBA" id="ARBA00022723"/>
    </source>
</evidence>
<organism evidence="4 5">
    <name type="scientific">Rhodococcus rhodochrous KG-21</name>
    <dbReference type="NCBI Taxonomy" id="1441923"/>
    <lineage>
        <taxon>Bacteria</taxon>
        <taxon>Bacillati</taxon>
        <taxon>Actinomycetota</taxon>
        <taxon>Actinomycetes</taxon>
        <taxon>Mycobacteriales</taxon>
        <taxon>Nocardiaceae</taxon>
        <taxon>Rhodococcus</taxon>
    </lineage>
</organism>
<dbReference type="AlphaFoldDB" id="A0A0M8PMU9"/>